<dbReference type="EMBL" id="ATMH01005746">
    <property type="protein sequence ID" value="EPY27448.1"/>
    <property type="molecule type" value="Genomic_DNA"/>
</dbReference>
<accession>S9UEU9</accession>
<keyword evidence="8" id="KW-1185">Reference proteome</keyword>
<dbReference type="GO" id="GO:0005739">
    <property type="term" value="C:mitochondrion"/>
    <property type="evidence" value="ECO:0007669"/>
    <property type="project" value="UniProtKB-SubCell"/>
</dbReference>
<dbReference type="SUPFAM" id="SSF46934">
    <property type="entry name" value="UBA-like"/>
    <property type="match status" value="1"/>
</dbReference>
<comment type="caution">
    <text evidence="7">The sequence shown here is derived from an EMBL/GenBank/DDBJ whole genome shotgun (WGS) entry which is preliminary data.</text>
</comment>
<dbReference type="OrthoDB" id="277235at2759"/>
<comment type="function">
    <text evidence="5">Associates with the EF-Tu.GDP complex and induces the exchange of GDP to GTP. It remains bound to the aminoacyl-tRNA.EF-Tu.GTP complex up to the GTP hydrolysis stage on the ribosome.</text>
</comment>
<name>S9UEU9_9TRYP</name>
<dbReference type="Gene3D" id="3.30.479.20">
    <property type="entry name" value="Elongation factor Ts, dimerisation domain"/>
    <property type="match status" value="1"/>
</dbReference>
<keyword evidence="2 5" id="KW-0251">Elongation factor</keyword>
<evidence type="ECO:0000256" key="3">
    <source>
        <dbReference type="ARBA" id="ARBA00022917"/>
    </source>
</evidence>
<dbReference type="InterPro" id="IPR009060">
    <property type="entry name" value="UBA-like_sf"/>
</dbReference>
<keyword evidence="4 5" id="KW-0496">Mitochondrion</keyword>
<proteinExistence type="inferred from homology"/>
<evidence type="ECO:0000259" key="6">
    <source>
        <dbReference type="Pfam" id="PF00889"/>
    </source>
</evidence>
<evidence type="ECO:0000256" key="5">
    <source>
        <dbReference type="HAMAP-Rule" id="MF_03135"/>
    </source>
</evidence>
<evidence type="ECO:0000313" key="7">
    <source>
        <dbReference type="EMBL" id="EPY27448.1"/>
    </source>
</evidence>
<protein>
    <recommendedName>
        <fullName evidence="5">Elongation factor Ts, mitochondrial</fullName>
        <shortName evidence="5">EF-Ts</shortName>
        <shortName evidence="5">EF-TsMt</shortName>
    </recommendedName>
</protein>
<evidence type="ECO:0000256" key="4">
    <source>
        <dbReference type="ARBA" id="ARBA00023128"/>
    </source>
</evidence>
<reference evidence="7 8" key="1">
    <citation type="journal article" date="2013" name="PLoS ONE">
        <title>Predicting the Proteins of Angomonas deanei, Strigomonas culicis and Their Respective Endosymbionts Reveals New Aspects of the Trypanosomatidae Family.</title>
        <authorList>
            <person name="Motta M.C."/>
            <person name="Martins A.C."/>
            <person name="de Souza S.S."/>
            <person name="Catta-Preta C.M."/>
            <person name="Silva R."/>
            <person name="Klein C.C."/>
            <person name="de Almeida L.G."/>
            <person name="de Lima Cunha O."/>
            <person name="Ciapina L.P."/>
            <person name="Brocchi M."/>
            <person name="Colabardini A.C."/>
            <person name="de Araujo Lima B."/>
            <person name="Machado C.R."/>
            <person name="de Almeida Soares C.M."/>
            <person name="Probst C.M."/>
            <person name="de Menezes C.B."/>
            <person name="Thompson C.E."/>
            <person name="Bartholomeu D.C."/>
            <person name="Gradia D.F."/>
            <person name="Pavoni D.P."/>
            <person name="Grisard E.C."/>
            <person name="Fantinatti-Garboggini F."/>
            <person name="Marchini F.K."/>
            <person name="Rodrigues-Luiz G.F."/>
            <person name="Wagner G."/>
            <person name="Goldman G.H."/>
            <person name="Fietto J.L."/>
            <person name="Elias M.C."/>
            <person name="Goldman M.H."/>
            <person name="Sagot M.F."/>
            <person name="Pereira M."/>
            <person name="Stoco P.H."/>
            <person name="de Mendonca-Neto R.P."/>
            <person name="Teixeira S.M."/>
            <person name="Maciel T.E."/>
            <person name="de Oliveira Mendes T.A."/>
            <person name="Urmenyi T.P."/>
            <person name="de Souza W."/>
            <person name="Schenkman S."/>
            <person name="de Vasconcelos A.T."/>
        </authorList>
    </citation>
    <scope>NUCLEOTIDE SEQUENCE [LARGE SCALE GENOMIC DNA]</scope>
</reference>
<dbReference type="Pfam" id="PF00889">
    <property type="entry name" value="EF_TS"/>
    <property type="match status" value="1"/>
</dbReference>
<dbReference type="HAMAP" id="MF_00050">
    <property type="entry name" value="EF_Ts"/>
    <property type="match status" value="1"/>
</dbReference>
<dbReference type="GO" id="GO:0070125">
    <property type="term" value="P:mitochondrial translational elongation"/>
    <property type="evidence" value="ECO:0007669"/>
    <property type="project" value="TreeGrafter"/>
</dbReference>
<feature type="domain" description="Translation elongation factor EFTs/EF1B dimerisation" evidence="6">
    <location>
        <begin position="87"/>
        <end position="224"/>
    </location>
</feature>
<evidence type="ECO:0000256" key="2">
    <source>
        <dbReference type="ARBA" id="ARBA00022768"/>
    </source>
</evidence>
<dbReference type="Gene3D" id="1.10.8.10">
    <property type="entry name" value="DNA helicase RuvA subunit, C-terminal domain"/>
    <property type="match status" value="1"/>
</dbReference>
<keyword evidence="3 5" id="KW-0648">Protein biosynthesis</keyword>
<dbReference type="InterPro" id="IPR001816">
    <property type="entry name" value="Transl_elong_EFTs/EF1B"/>
</dbReference>
<dbReference type="SUPFAM" id="SSF54713">
    <property type="entry name" value="Elongation factor Ts (EF-Ts), dimerisation domain"/>
    <property type="match status" value="1"/>
</dbReference>
<dbReference type="PANTHER" id="PTHR11741:SF0">
    <property type="entry name" value="ELONGATION FACTOR TS, MITOCHONDRIAL"/>
    <property type="match status" value="1"/>
</dbReference>
<dbReference type="FunFam" id="1.10.8.10:FF:000001">
    <property type="entry name" value="Elongation factor Ts"/>
    <property type="match status" value="1"/>
</dbReference>
<dbReference type="PANTHER" id="PTHR11741">
    <property type="entry name" value="ELONGATION FACTOR TS"/>
    <property type="match status" value="1"/>
</dbReference>
<evidence type="ECO:0000256" key="1">
    <source>
        <dbReference type="ARBA" id="ARBA00005532"/>
    </source>
</evidence>
<dbReference type="InterPro" id="IPR014039">
    <property type="entry name" value="Transl_elong_EFTs/EF1B_dimer"/>
</dbReference>
<sequence length="280" mass="29977">MLRLSYLRLSLPADKKAFMELVRTLRYRTEAPISDCSSALKEADGDMDAAVQILRKKGAARAMKKGDRMTEHGFVVSCVGTSAASGAAIITMCSETDFAARNAHFTKTCIRVRDRLRQLMDDSQGAVLADPAAAATTLAEASQSDLQAAIAVMGENMRVRSVTPLLPAPHVSEHLCVGSYTHGTVGVDDVGRIVGLVAVSHLQPEAPVEPATLTAVARHFVATSGAEGNYAHQNFFGGDDGESIGKWLKRHHLRFSSSLVMEFGKEPVVNTAPVPHAPKK</sequence>
<dbReference type="AlphaFoldDB" id="S9UEU9"/>
<dbReference type="GO" id="GO:0003746">
    <property type="term" value="F:translation elongation factor activity"/>
    <property type="evidence" value="ECO:0007669"/>
    <property type="project" value="UniProtKB-UniRule"/>
</dbReference>
<comment type="subcellular location">
    <subcellularLocation>
        <location evidence="5">Mitochondrion</location>
    </subcellularLocation>
</comment>
<dbReference type="CDD" id="cd14275">
    <property type="entry name" value="UBA_EF-Ts"/>
    <property type="match status" value="1"/>
</dbReference>
<dbReference type="Proteomes" id="UP000015354">
    <property type="component" value="Unassembled WGS sequence"/>
</dbReference>
<dbReference type="InterPro" id="IPR036402">
    <property type="entry name" value="EF-Ts_dimer_sf"/>
</dbReference>
<organism evidence="7 8">
    <name type="scientific">Strigomonas culicis</name>
    <dbReference type="NCBI Taxonomy" id="28005"/>
    <lineage>
        <taxon>Eukaryota</taxon>
        <taxon>Discoba</taxon>
        <taxon>Euglenozoa</taxon>
        <taxon>Kinetoplastea</taxon>
        <taxon>Metakinetoplastina</taxon>
        <taxon>Trypanosomatida</taxon>
        <taxon>Trypanosomatidae</taxon>
        <taxon>Strigomonadinae</taxon>
        <taxon>Strigomonas</taxon>
    </lineage>
</organism>
<comment type="similarity">
    <text evidence="1 5">Belongs to the EF-Ts family.</text>
</comment>
<gene>
    <name evidence="7" type="ORF">STCU_05746</name>
</gene>
<evidence type="ECO:0000313" key="8">
    <source>
        <dbReference type="Proteomes" id="UP000015354"/>
    </source>
</evidence>